<geneLocation type="plasmid" evidence="1 2">
    <name>unnamed1</name>
</geneLocation>
<dbReference type="KEGG" id="pseb:EOK75_17245"/>
<reference evidence="1 2" key="1">
    <citation type="submission" date="2019-05" db="EMBL/GenBank/DDBJ databases">
        <title>Pseudorhodobacter turbinis sp. nov., isolated from the gut of the Korean turban shell.</title>
        <authorList>
            <person name="Jeong Y.-S."/>
            <person name="Kang W.-R."/>
            <person name="Bae J.-W."/>
        </authorList>
    </citation>
    <scope>NUCLEOTIDE SEQUENCE [LARGE SCALE GENOMIC DNA]</scope>
    <source>
        <strain evidence="1 2">S12M18</strain>
        <plasmid evidence="1 2">unnamed1</plasmid>
    </source>
</reference>
<keyword evidence="1" id="KW-0614">Plasmid</keyword>
<dbReference type="OrthoDB" id="7849860at2"/>
<dbReference type="RefSeq" id="WP_137195253.1">
    <property type="nucleotide sequence ID" value="NZ_CP039965.1"/>
</dbReference>
<sequence length="386" mass="41519">MANWLDWLLPNKVNTSSRQVSMQYVGGNRARTGEAITTDVALRNPTVFACVRYIATTVAQLPWGVTEKGKTGFSPVEHKIQELLDNPASGMTGYELKFQITVDLLTYGNCYLFKLTTTSGKILELIPLAANDITQSISATGKRTYRHTNGTIYTEAQVIHIRDFIGGSSQGLSRVSQCHNLVAIDNALDNSMADNFRNSTAISGVVSFPESIPPEVKKAFADGWAEKFGGQSSSSRGSVAVLDGGATFTQITPTSPADSDTQALKQQCMTRICAVFSVPSYALEIHDGSKYSNLASRQASYYRDSVAPIVINIQTKLTDGLLGTNQPFEIELDPSALIRGDIISATQVAVSAVDAGLLTKDEGRDLMGYPVGVVIPEGGTDEKDSN</sequence>
<dbReference type="InterPro" id="IPR006427">
    <property type="entry name" value="Portal_HK97"/>
</dbReference>
<protein>
    <submittedName>
        <fullName evidence="1">Phage portal protein</fullName>
    </submittedName>
</protein>
<dbReference type="NCBIfam" id="TIGR01537">
    <property type="entry name" value="portal_HK97"/>
    <property type="match status" value="1"/>
</dbReference>
<dbReference type="EMBL" id="CP039965">
    <property type="protein sequence ID" value="QCO57459.1"/>
    <property type="molecule type" value="Genomic_DNA"/>
</dbReference>
<accession>A0A4P8EKC6</accession>
<keyword evidence="2" id="KW-1185">Reference proteome</keyword>
<evidence type="ECO:0000313" key="2">
    <source>
        <dbReference type="Proteomes" id="UP000298631"/>
    </source>
</evidence>
<gene>
    <name evidence="1" type="ORF">EOK75_17245</name>
</gene>
<proteinExistence type="predicted"/>
<name>A0A4P8EKC6_9RHOB</name>
<dbReference type="Pfam" id="PF04860">
    <property type="entry name" value="Phage_portal"/>
    <property type="match status" value="1"/>
</dbReference>
<organism evidence="1 2">
    <name type="scientific">Pseudorhodobacter turbinis</name>
    <dbReference type="NCBI Taxonomy" id="2500533"/>
    <lineage>
        <taxon>Bacteria</taxon>
        <taxon>Pseudomonadati</taxon>
        <taxon>Pseudomonadota</taxon>
        <taxon>Alphaproteobacteria</taxon>
        <taxon>Rhodobacterales</taxon>
        <taxon>Paracoccaceae</taxon>
        <taxon>Pseudorhodobacter</taxon>
    </lineage>
</organism>
<dbReference type="InterPro" id="IPR006944">
    <property type="entry name" value="Phage/GTA_portal"/>
</dbReference>
<dbReference type="AlphaFoldDB" id="A0A4P8EKC6"/>
<evidence type="ECO:0000313" key="1">
    <source>
        <dbReference type="EMBL" id="QCO57459.1"/>
    </source>
</evidence>
<dbReference type="Proteomes" id="UP000298631">
    <property type="component" value="Plasmid unnamed1"/>
</dbReference>